<dbReference type="Pfam" id="PF12833">
    <property type="entry name" value="HTH_18"/>
    <property type="match status" value="1"/>
</dbReference>
<dbReference type="InterPro" id="IPR018060">
    <property type="entry name" value="HTH_AraC"/>
</dbReference>
<dbReference type="Proteomes" id="UP000199208">
    <property type="component" value="Unassembled WGS sequence"/>
</dbReference>
<dbReference type="GO" id="GO:0003700">
    <property type="term" value="F:DNA-binding transcription factor activity"/>
    <property type="evidence" value="ECO:0007669"/>
    <property type="project" value="InterPro"/>
</dbReference>
<evidence type="ECO:0000256" key="4">
    <source>
        <dbReference type="SAM" id="Phobius"/>
    </source>
</evidence>
<dbReference type="EMBL" id="FMWL01000011">
    <property type="protein sequence ID" value="SCZ80222.1"/>
    <property type="molecule type" value="Genomic_DNA"/>
</dbReference>
<keyword evidence="4" id="KW-0812">Transmembrane</keyword>
<dbReference type="SMART" id="SM00342">
    <property type="entry name" value="HTH_ARAC"/>
    <property type="match status" value="1"/>
</dbReference>
<evidence type="ECO:0000313" key="6">
    <source>
        <dbReference type="EMBL" id="SCZ80222.1"/>
    </source>
</evidence>
<evidence type="ECO:0000256" key="3">
    <source>
        <dbReference type="ARBA" id="ARBA00023163"/>
    </source>
</evidence>
<dbReference type="STRING" id="1120920.SAMN03080599_02164"/>
<dbReference type="Pfam" id="PF17853">
    <property type="entry name" value="GGDEF_2"/>
    <property type="match status" value="1"/>
</dbReference>
<dbReference type="AlphaFoldDB" id="A0A1G5S1G4"/>
<sequence>MIMMKNLNKFIKNRLFIRMFLYFNALLIPVIIVGSIFYIYSVQNSKNETGHELTGNLEFSKEIIENSIQMAVDTSLNLMLDDAFDAQISPSESLSADQKKQFESMFQAITRSQNVSNYVIDNLFVFKDDQWILRSAGAENFDTFFKSLYQFERYPIPFWKTFLTNPSTVQYLEPTLVTTSSGNTKTIIPTVSVKQSDQGNMAVVVCLSTEAIYEMVRKNIVFSGTEFIVFDKKGNTVIASRPELMALETNTLIGVTEQTETDEMSEIDWNQTSYFVTKSTSDRLGWAFFTLTPKHYFYVEAENVLRVTLWSCILLFLIGSIMSLIFSVKLYSPIRNIRDVLINSFADEKNSNFDINFNKKNEFEIINSSLSQLMDVTSATSSKISRISDEYLDNAFSQLIKGHIPEHLAEFNKIIHEDLGFSGDSYVCCCIIFDLNSSFYSEFQDTERYDILEGIRTILQKSFLSHFKMHILEPEPGHFACILNLKDDAERETVIEACENIIESFSYEVEFYTVKIGIGKAHHGINKLWISYAEAQAAIDHGNISGERCVWDASNLPISPAHYFSFKDEEKVINCLKAKDLTGLENIIDTLLDQMDADPAKMIKKNALFDELYRTAVRYAADQQLDIFTLLNQDDYQAFKKRGLIQDETVDSKAMIMSLFGALLESAQSGADHSHQLVQDVIQYIEAHYFEDIYLERIATDLGISVKHLSRSFKTHTNINLTNYISAKRIEISKALLADSSMTIDEICQKVGIHSRVTFYRLFKKHVGTNPSNFRKSEEHAR</sequence>
<keyword evidence="3" id="KW-0804">Transcription</keyword>
<dbReference type="InterPro" id="IPR009057">
    <property type="entry name" value="Homeodomain-like_sf"/>
</dbReference>
<reference evidence="6 7" key="1">
    <citation type="submission" date="2016-10" db="EMBL/GenBank/DDBJ databases">
        <authorList>
            <person name="de Groot N.N."/>
        </authorList>
    </citation>
    <scope>NUCLEOTIDE SEQUENCE [LARGE SCALE GENOMIC DNA]</scope>
    <source>
        <strain evidence="6 7">DSM 2784</strain>
    </source>
</reference>
<dbReference type="PANTHER" id="PTHR43280">
    <property type="entry name" value="ARAC-FAMILY TRANSCRIPTIONAL REGULATOR"/>
    <property type="match status" value="1"/>
</dbReference>
<keyword evidence="2 6" id="KW-0238">DNA-binding</keyword>
<keyword evidence="4" id="KW-1133">Transmembrane helix</keyword>
<dbReference type="PROSITE" id="PS01124">
    <property type="entry name" value="HTH_ARAC_FAMILY_2"/>
    <property type="match status" value="1"/>
</dbReference>
<keyword evidence="1" id="KW-0805">Transcription regulation</keyword>
<evidence type="ECO:0000256" key="1">
    <source>
        <dbReference type="ARBA" id="ARBA00023015"/>
    </source>
</evidence>
<dbReference type="PROSITE" id="PS00041">
    <property type="entry name" value="HTH_ARAC_FAMILY_1"/>
    <property type="match status" value="1"/>
</dbReference>
<gene>
    <name evidence="6" type="ORF">SAMN03080599_02164</name>
</gene>
<feature type="domain" description="HTH araC/xylS-type" evidence="5">
    <location>
        <begin position="679"/>
        <end position="777"/>
    </location>
</feature>
<accession>A0A1G5S1G4</accession>
<protein>
    <submittedName>
        <fullName evidence="6">AraC-type DNA-binding protein</fullName>
    </submittedName>
</protein>
<dbReference type="Gene3D" id="1.10.10.60">
    <property type="entry name" value="Homeodomain-like"/>
    <property type="match status" value="2"/>
</dbReference>
<dbReference type="SUPFAM" id="SSF46689">
    <property type="entry name" value="Homeodomain-like"/>
    <property type="match status" value="2"/>
</dbReference>
<dbReference type="GO" id="GO:0043565">
    <property type="term" value="F:sequence-specific DNA binding"/>
    <property type="evidence" value="ECO:0007669"/>
    <property type="project" value="InterPro"/>
</dbReference>
<feature type="transmembrane region" description="Helical" evidence="4">
    <location>
        <begin position="21"/>
        <end position="40"/>
    </location>
</feature>
<dbReference type="InterPro" id="IPR018062">
    <property type="entry name" value="HTH_AraC-typ_CS"/>
</dbReference>
<proteinExistence type="predicted"/>
<dbReference type="PANTHER" id="PTHR43280:SF2">
    <property type="entry name" value="HTH-TYPE TRANSCRIPTIONAL REGULATOR EXSA"/>
    <property type="match status" value="1"/>
</dbReference>
<organism evidence="6 7">
    <name type="scientific">Acidaminobacter hydrogenoformans DSM 2784</name>
    <dbReference type="NCBI Taxonomy" id="1120920"/>
    <lineage>
        <taxon>Bacteria</taxon>
        <taxon>Bacillati</taxon>
        <taxon>Bacillota</taxon>
        <taxon>Clostridia</taxon>
        <taxon>Peptostreptococcales</taxon>
        <taxon>Acidaminobacteraceae</taxon>
        <taxon>Acidaminobacter</taxon>
    </lineage>
</organism>
<keyword evidence="7" id="KW-1185">Reference proteome</keyword>
<evidence type="ECO:0000313" key="7">
    <source>
        <dbReference type="Proteomes" id="UP000199208"/>
    </source>
</evidence>
<evidence type="ECO:0000256" key="2">
    <source>
        <dbReference type="ARBA" id="ARBA00023125"/>
    </source>
</evidence>
<name>A0A1G5S1G4_9FIRM</name>
<keyword evidence="4" id="KW-0472">Membrane</keyword>
<dbReference type="InterPro" id="IPR041522">
    <property type="entry name" value="CdaR_GGDEF"/>
</dbReference>
<evidence type="ECO:0000259" key="5">
    <source>
        <dbReference type="PROSITE" id="PS01124"/>
    </source>
</evidence>